<protein>
    <submittedName>
        <fullName evidence="3">TnsD family Tn7-like transposition protein</fullName>
    </submittedName>
</protein>
<dbReference type="InterPro" id="IPR009492">
    <property type="entry name" value="TniQ"/>
</dbReference>
<keyword evidence="4" id="KW-1185">Reference proteome</keyword>
<dbReference type="Proteomes" id="UP001285263">
    <property type="component" value="Unassembled WGS sequence"/>
</dbReference>
<accession>A0ABU5DSI1</accession>
<evidence type="ECO:0000313" key="3">
    <source>
        <dbReference type="EMBL" id="MDY0748726.1"/>
    </source>
</evidence>
<feature type="domain" description="Transposon Tn7 transposition protein TnsD C-terminal" evidence="2">
    <location>
        <begin position="245"/>
        <end position="571"/>
    </location>
</feature>
<feature type="domain" description="TniQ" evidence="1">
    <location>
        <begin position="18"/>
        <end position="172"/>
    </location>
</feature>
<proteinExistence type="predicted"/>
<organism evidence="3 4">
    <name type="scientific">Roseateles agri</name>
    <dbReference type="NCBI Taxonomy" id="3098619"/>
    <lineage>
        <taxon>Bacteria</taxon>
        <taxon>Pseudomonadati</taxon>
        <taxon>Pseudomonadota</taxon>
        <taxon>Betaproteobacteria</taxon>
        <taxon>Burkholderiales</taxon>
        <taxon>Sphaerotilaceae</taxon>
        <taxon>Roseateles</taxon>
    </lineage>
</organism>
<comment type="caution">
    <text evidence="3">The sequence shown here is derived from an EMBL/GenBank/DDBJ whole genome shotgun (WGS) entry which is preliminary data.</text>
</comment>
<reference evidence="3 4" key="1">
    <citation type="submission" date="2023-11" db="EMBL/GenBank/DDBJ databases">
        <title>Paucibacter sp. nov., isolated from fresh soil in Korea.</title>
        <authorList>
            <person name="Le N.T.T."/>
        </authorList>
    </citation>
    <scope>NUCLEOTIDE SEQUENCE [LARGE SCALE GENOMIC DNA]</scope>
    <source>
        <strain evidence="3 4">R3-3</strain>
    </source>
</reference>
<evidence type="ECO:0000259" key="1">
    <source>
        <dbReference type="Pfam" id="PF06527"/>
    </source>
</evidence>
<name>A0ABU5DSI1_9BURK</name>
<gene>
    <name evidence="3" type="ORF">SNE35_29780</name>
</gene>
<evidence type="ECO:0000259" key="2">
    <source>
        <dbReference type="Pfam" id="PF15978"/>
    </source>
</evidence>
<dbReference type="RefSeq" id="WP_320426691.1">
    <property type="nucleotide sequence ID" value="NZ_JAXCLA010000011.1"/>
</dbReference>
<dbReference type="EMBL" id="JAXCLA010000011">
    <property type="protein sequence ID" value="MDY0748726.1"/>
    <property type="molecule type" value="Genomic_DNA"/>
</dbReference>
<evidence type="ECO:0000313" key="4">
    <source>
        <dbReference type="Proteomes" id="UP001285263"/>
    </source>
</evidence>
<dbReference type="Pfam" id="PF06527">
    <property type="entry name" value="TniQ"/>
    <property type="match status" value="1"/>
</dbReference>
<dbReference type="InterPro" id="IPR032750">
    <property type="entry name" value="TnsD_C"/>
</dbReference>
<dbReference type="Pfam" id="PF15978">
    <property type="entry name" value="TnsD"/>
    <property type="match status" value="1"/>
</dbReference>
<sequence>MTNLQEDGGLGFADFAFIHWLPDETLFSLASRYHRLSLQVRPETTCLTLFGRRRGGLAHDLPDSVDAFADRTRAVLGCSAQEVIRDRTLLPFYLPFQAAFKANAAVDAMRGPYIGSLKFQLGMLTSRFRANHPLKACLRCMEEDLVEFHAPYWHRQHQLPGTWVCTKHRVHLRESTLKSTGVRRFHWTLPDESDLTTAIGTASEGPCGSSQLETLLYLFASAASGLAALPIGFHFDSIRLASLNRQQLQARGFLRHGNQLSPSAGQSLTRFLAPLNAVRELAPLAVQGSSAQSQLSRLSNPSRVMTHPLRHLAYALWLFESWDRFVESYRKWQCAELPAAEPAGDTNDGDSRHSNLVALVRDKGHSVSRACRIVGIDTTTGMAWLSQAGIAVGRRPKKLRPDVRAALVEALRRGCDKATAATRFNVSIVTITTTLRTTVGLHDEWSRARIETRRAAERQGWLALLVGNQTVGLKLLRRLAPATYAWLYRNDRTWLVEQSASVTGAKRGNHSSVNWDARDQSLATIVATLSIELATESPLKRITLWRLYQRFPELKPKLGHLDRLPLTRAAIDRALKYLPDSSAPVA</sequence>